<evidence type="ECO:0000313" key="1">
    <source>
        <dbReference type="EMBL" id="VDB83849.1"/>
    </source>
</evidence>
<keyword evidence="2" id="KW-1185">Reference proteome</keyword>
<sequence>MSTLKIVFAIKEAWDSVSPEDLVRLIQSMPARCQAVIDAAGEPT</sequence>
<dbReference type="Gene3D" id="3.30.420.10">
    <property type="entry name" value="Ribonuclease H-like superfamily/Ribonuclease H"/>
    <property type="match status" value="1"/>
</dbReference>
<name>A0A9X9MFS8_BLUGR</name>
<reference evidence="1 2" key="1">
    <citation type="submission" date="2018-08" db="EMBL/GenBank/DDBJ databases">
        <authorList>
            <person name="Muller C M."/>
        </authorList>
    </citation>
    <scope>NUCLEOTIDE SEQUENCE [LARGE SCALE GENOMIC DNA]</scope>
</reference>
<dbReference type="InterPro" id="IPR036397">
    <property type="entry name" value="RNaseH_sf"/>
</dbReference>
<protein>
    <submittedName>
        <fullName evidence="1">Bgt-50200</fullName>
    </submittedName>
</protein>
<accession>A0A9X9MFS8</accession>
<dbReference type="AlphaFoldDB" id="A0A9X9MFS8"/>
<dbReference type="Proteomes" id="UP000324639">
    <property type="component" value="Chromosome Bgt_-05"/>
</dbReference>
<dbReference type="EMBL" id="LR026988">
    <property type="protein sequence ID" value="VDB83849.1"/>
    <property type="molecule type" value="Genomic_DNA"/>
</dbReference>
<gene>
    <name evidence="1" type="ORF">BGT96224V316_LOCUS2982</name>
</gene>
<organism evidence="1 2">
    <name type="scientific">Blumeria graminis f. sp. tritici</name>
    <dbReference type="NCBI Taxonomy" id="62690"/>
    <lineage>
        <taxon>Eukaryota</taxon>
        <taxon>Fungi</taxon>
        <taxon>Dikarya</taxon>
        <taxon>Ascomycota</taxon>
        <taxon>Pezizomycotina</taxon>
        <taxon>Leotiomycetes</taxon>
        <taxon>Erysiphales</taxon>
        <taxon>Erysiphaceae</taxon>
        <taxon>Blumeria</taxon>
    </lineage>
</organism>
<dbReference type="GO" id="GO:0003676">
    <property type="term" value="F:nucleic acid binding"/>
    <property type="evidence" value="ECO:0007669"/>
    <property type="project" value="InterPro"/>
</dbReference>
<proteinExistence type="predicted"/>
<evidence type="ECO:0000313" key="2">
    <source>
        <dbReference type="Proteomes" id="UP000324639"/>
    </source>
</evidence>